<feature type="region of interest" description="Disordered" evidence="2">
    <location>
        <begin position="632"/>
        <end position="651"/>
    </location>
</feature>
<proteinExistence type="predicted"/>
<dbReference type="EMBL" id="JAAARO010000010">
    <property type="protein sequence ID" value="KAF5741773.1"/>
    <property type="molecule type" value="Genomic_DNA"/>
</dbReference>
<evidence type="ECO:0000256" key="1">
    <source>
        <dbReference type="SAM" id="Coils"/>
    </source>
</evidence>
<feature type="compositionally biased region" description="Polar residues" evidence="2">
    <location>
        <begin position="635"/>
        <end position="651"/>
    </location>
</feature>
<keyword evidence="5" id="KW-1185">Reference proteome</keyword>
<name>A0A7J7D640_TRIWF</name>
<reference evidence="4 5" key="1">
    <citation type="journal article" date="2020" name="Nat. Commun.">
        <title>Genome of Tripterygium wilfordii and identification of cytochrome P450 involved in triptolide biosynthesis.</title>
        <authorList>
            <person name="Tu L."/>
            <person name="Su P."/>
            <person name="Zhang Z."/>
            <person name="Gao L."/>
            <person name="Wang J."/>
            <person name="Hu T."/>
            <person name="Zhou J."/>
            <person name="Zhang Y."/>
            <person name="Zhao Y."/>
            <person name="Liu Y."/>
            <person name="Song Y."/>
            <person name="Tong Y."/>
            <person name="Lu Y."/>
            <person name="Yang J."/>
            <person name="Xu C."/>
            <person name="Jia M."/>
            <person name="Peters R.J."/>
            <person name="Huang L."/>
            <person name="Gao W."/>
        </authorList>
    </citation>
    <scope>NUCLEOTIDE SEQUENCE [LARGE SCALE GENOMIC DNA]</scope>
    <source>
        <strain evidence="5">cv. XIE 37</strain>
        <tissue evidence="4">Leaf</tissue>
    </source>
</reference>
<dbReference type="Pfam" id="PF03469">
    <property type="entry name" value="XH"/>
    <property type="match status" value="2"/>
</dbReference>
<dbReference type="AlphaFoldDB" id="A0A7J7D640"/>
<dbReference type="InterPro" id="IPR005379">
    <property type="entry name" value="FDM1-5/IDN2_XH"/>
</dbReference>
<dbReference type="GO" id="GO:0080188">
    <property type="term" value="P:gene silencing by siRNA-directed DNA methylation"/>
    <property type="evidence" value="ECO:0007669"/>
    <property type="project" value="InterPro"/>
</dbReference>
<feature type="domain" description="Factor of DNA methylation 1-5/IDN2" evidence="3">
    <location>
        <begin position="778"/>
        <end position="908"/>
    </location>
</feature>
<dbReference type="InParanoid" id="A0A7J7D640"/>
<feature type="compositionally biased region" description="Polar residues" evidence="2">
    <location>
        <begin position="450"/>
        <end position="474"/>
    </location>
</feature>
<dbReference type="PANTHER" id="PTHR21596:SF3">
    <property type="entry name" value="FACTOR OF DNA METHYLATION 1-RELATED"/>
    <property type="match status" value="1"/>
</dbReference>
<feature type="region of interest" description="Disordered" evidence="2">
    <location>
        <begin position="446"/>
        <end position="504"/>
    </location>
</feature>
<dbReference type="Proteomes" id="UP000593562">
    <property type="component" value="Unassembled WGS sequence"/>
</dbReference>
<protein>
    <submittedName>
        <fullName evidence="4">Factor of DNA methylation 1-like</fullName>
    </submittedName>
</protein>
<evidence type="ECO:0000256" key="2">
    <source>
        <dbReference type="SAM" id="MobiDB-lite"/>
    </source>
</evidence>
<evidence type="ECO:0000259" key="3">
    <source>
        <dbReference type="Pfam" id="PF03469"/>
    </source>
</evidence>
<keyword evidence="1" id="KW-0175">Coiled coil</keyword>
<accession>A0A7J7D640</accession>
<organism evidence="4 5">
    <name type="scientific">Tripterygium wilfordii</name>
    <name type="common">Thunder God vine</name>
    <dbReference type="NCBI Taxonomy" id="458696"/>
    <lineage>
        <taxon>Eukaryota</taxon>
        <taxon>Viridiplantae</taxon>
        <taxon>Streptophyta</taxon>
        <taxon>Embryophyta</taxon>
        <taxon>Tracheophyta</taxon>
        <taxon>Spermatophyta</taxon>
        <taxon>Magnoliopsida</taxon>
        <taxon>eudicotyledons</taxon>
        <taxon>Gunneridae</taxon>
        <taxon>Pentapetalae</taxon>
        <taxon>rosids</taxon>
        <taxon>fabids</taxon>
        <taxon>Celastrales</taxon>
        <taxon>Celastraceae</taxon>
        <taxon>Tripterygium</taxon>
    </lineage>
</organism>
<comment type="caution">
    <text evidence="4">The sequence shown here is derived from an EMBL/GenBank/DDBJ whole genome shotgun (WGS) entry which is preliminary data.</text>
</comment>
<feature type="coiled-coil region" evidence="1">
    <location>
        <begin position="12"/>
        <end position="227"/>
    </location>
</feature>
<gene>
    <name evidence="4" type="ORF">HS088_TW10G00779</name>
</gene>
<dbReference type="PANTHER" id="PTHR21596">
    <property type="entry name" value="RIBONUCLEASE P SUBUNIT P38"/>
    <property type="match status" value="1"/>
</dbReference>
<dbReference type="InterPro" id="IPR045177">
    <property type="entry name" value="FDM1-5/IDN2"/>
</dbReference>
<feature type="domain" description="Factor of DNA methylation 1-5/IDN2" evidence="3">
    <location>
        <begin position="267"/>
        <end position="397"/>
    </location>
</feature>
<evidence type="ECO:0000313" key="4">
    <source>
        <dbReference type="EMBL" id="KAF5741773.1"/>
    </source>
</evidence>
<sequence length="910" mass="105728">MREDLEKARDKVLIVEQEKEARNIELQKLKAENVQLVAQLEEKIAQLAKSSQLNINLQNKLEGFQAAVKTTKQEDNLQRIMVALEKICERVNLENDELKKEVADKKQKIKRLKASLSEIKKTNNDLFDQGRNSSPQLATMERRRADENVARLVEEQKREKEEALEKILQLEKQLDAKRELEKEIKELKRLLVMKCLGEDDAAVQEKMKRMNKDLEKKVDRLDDMEDRYNILVLKERQSNDELQEARRELISGLSEMLGTHTTDIGIKRMGEIDSKPFQNKCKEIFSPDEAMVQAAIVCSLWQENLLDPQWHPFKIISSENFFQEIIDEDDEKLRNLKEEWGSEIYMAVVTALKELNVYNPSGRYVISELWNYKEGRKVTLKEVMSYILENIKSLKRKGLEGKVFEGDLIHTNEETQVLRESRETFEVFHIIEGNEELAGSSKKSIYATGTDESTPSISSVPSDTGDSTTRVSVSNDEEIKLRNTEESTPTSIDDIEQPETTHQDEFADSEIMKEDLEKARDKVLIVEQEKEAMNLELQKLKAENVQLVAQLEEKVDQLAKSSQLNINLQNKLEGFEAAVKTTKQEDNLQRMMVALEKICERVNLENDELKKEVADKKQKIKMLKASLSETKKTNNDLFDQGKNSSPQLATMQQRRADENVARLVEEQKKEKEEALEKILQLEKQLDAKQELEKEIQELKRLLVMKCLGQDDVAVQDKMKKMNKDLEKKADKLDDMEDRYNILVLKERQSNDELQEARRELISGWSELLRTHTTHIGIKRMGEIDSKPFQNKCKERFSPDEALVQAAIICSLWQEKLLDLGWHPFKIITRGNFLQEIIDEEDEKLQSLKEEWGSEIYMAVVTALKELNEYNPNGRYVISEFWSYKEGRKASLKEVISYILEDIKSLKRKRT</sequence>
<evidence type="ECO:0000313" key="5">
    <source>
        <dbReference type="Proteomes" id="UP000593562"/>
    </source>
</evidence>